<dbReference type="PANTHER" id="PTHR11439:SF520">
    <property type="entry name" value="CYSTEINE-RICH RLK (RECEPTOR-LIKE PROTEIN KINASE) 8"/>
    <property type="match status" value="1"/>
</dbReference>
<accession>A0AA88U460</accession>
<evidence type="ECO:0000313" key="4">
    <source>
        <dbReference type="EMBL" id="KAK2969735.1"/>
    </source>
</evidence>
<feature type="domain" description="Reverse transcriptase Ty1/copia-type" evidence="2">
    <location>
        <begin position="557"/>
        <end position="620"/>
    </location>
</feature>
<proteinExistence type="predicted"/>
<evidence type="ECO:0000259" key="3">
    <source>
        <dbReference type="Pfam" id="PF25597"/>
    </source>
</evidence>
<dbReference type="CDD" id="cd09272">
    <property type="entry name" value="RNase_HI_RT_Ty1"/>
    <property type="match status" value="1"/>
</dbReference>
<evidence type="ECO:0000256" key="1">
    <source>
        <dbReference type="SAM" id="MobiDB-lite"/>
    </source>
</evidence>
<dbReference type="EMBL" id="JAVXUO010002777">
    <property type="protein sequence ID" value="KAK2969735.1"/>
    <property type="molecule type" value="Genomic_DNA"/>
</dbReference>
<gene>
    <name evidence="4" type="ORF">RJ640_015879</name>
</gene>
<dbReference type="InterPro" id="IPR013103">
    <property type="entry name" value="RVT_2"/>
</dbReference>
<feature type="domain" description="Retroviral polymerase SH3-like" evidence="3">
    <location>
        <begin position="390"/>
        <end position="422"/>
    </location>
</feature>
<feature type="region of interest" description="Disordered" evidence="1">
    <location>
        <begin position="439"/>
        <end position="465"/>
    </location>
</feature>
<evidence type="ECO:0008006" key="6">
    <source>
        <dbReference type="Google" id="ProtNLM"/>
    </source>
</evidence>
<dbReference type="Pfam" id="PF07727">
    <property type="entry name" value="RVT_2"/>
    <property type="match status" value="1"/>
</dbReference>
<dbReference type="InterPro" id="IPR057670">
    <property type="entry name" value="SH3_retrovirus"/>
</dbReference>
<comment type="caution">
    <text evidence="4">The sequence shown here is derived from an EMBL/GenBank/DDBJ whole genome shotgun (WGS) entry which is preliminary data.</text>
</comment>
<feature type="compositionally biased region" description="Polar residues" evidence="1">
    <location>
        <begin position="451"/>
        <end position="465"/>
    </location>
</feature>
<dbReference type="AlphaFoldDB" id="A0AA88U460"/>
<evidence type="ECO:0000259" key="2">
    <source>
        <dbReference type="Pfam" id="PF07727"/>
    </source>
</evidence>
<feature type="compositionally biased region" description="Basic and acidic residues" evidence="1">
    <location>
        <begin position="155"/>
        <end position="167"/>
    </location>
</feature>
<protein>
    <recommendedName>
        <fullName evidence="6">Reverse transcriptase Ty1/copia-type domain-containing protein</fullName>
    </recommendedName>
</protein>
<organism evidence="4 5">
    <name type="scientific">Escallonia rubra</name>
    <dbReference type="NCBI Taxonomy" id="112253"/>
    <lineage>
        <taxon>Eukaryota</taxon>
        <taxon>Viridiplantae</taxon>
        <taxon>Streptophyta</taxon>
        <taxon>Embryophyta</taxon>
        <taxon>Tracheophyta</taxon>
        <taxon>Spermatophyta</taxon>
        <taxon>Magnoliopsida</taxon>
        <taxon>eudicotyledons</taxon>
        <taxon>Gunneridae</taxon>
        <taxon>Pentapetalae</taxon>
        <taxon>asterids</taxon>
        <taxon>campanulids</taxon>
        <taxon>Escalloniales</taxon>
        <taxon>Escalloniaceae</taxon>
        <taxon>Escallonia</taxon>
    </lineage>
</organism>
<evidence type="ECO:0000313" key="5">
    <source>
        <dbReference type="Proteomes" id="UP001187471"/>
    </source>
</evidence>
<reference evidence="4" key="1">
    <citation type="submission" date="2022-12" db="EMBL/GenBank/DDBJ databases">
        <title>Draft genome assemblies for two species of Escallonia (Escalloniales).</title>
        <authorList>
            <person name="Chanderbali A."/>
            <person name="Dervinis C."/>
            <person name="Anghel I."/>
            <person name="Soltis D."/>
            <person name="Soltis P."/>
            <person name="Zapata F."/>
        </authorList>
    </citation>
    <scope>NUCLEOTIDE SEQUENCE</scope>
    <source>
        <strain evidence="4">UCBG92.1500</strain>
        <tissue evidence="4">Leaf</tissue>
    </source>
</reference>
<dbReference type="Pfam" id="PF25597">
    <property type="entry name" value="SH3_retrovirus"/>
    <property type="match status" value="1"/>
</dbReference>
<feature type="region of interest" description="Disordered" evidence="1">
    <location>
        <begin position="133"/>
        <end position="184"/>
    </location>
</feature>
<name>A0AA88U460_9ASTE</name>
<keyword evidence="5" id="KW-1185">Reference proteome</keyword>
<dbReference type="Proteomes" id="UP001187471">
    <property type="component" value="Unassembled WGS sequence"/>
</dbReference>
<dbReference type="PANTHER" id="PTHR11439">
    <property type="entry name" value="GAG-POL-RELATED RETROTRANSPOSON"/>
    <property type="match status" value="1"/>
</dbReference>
<sequence length="761" mass="83636">MGRYLQERFTQGLAPRVYELKRAIAILQQEKAPLSTYYGRLKEVWNELQALNLVPTCACGCTCGAAKKMQSMREEEKVFDFLMGLDESFGTLRSQVLSIEPLPTLGRAYAITAQEEKQKSVVADRSPLLESSAMLSLSHRDTTSGKRGNGGAMNGERRIDQARRTRGEQASGGRGNTSLNSQTSAASSGFAGIVDGSAGTSPIPGLSAKQHQQLLALLSSDTSPSVNLVNNMSGKKFKPWIIDTEEQIMCVLRHDQLSDPVMHPKIPPVQIPNGDSARVHALGTVKLDKKLELKNVLGVPDFCFNLLSVSKQTKDLDCALIFWSDICVIHDLPSMTSIGLGKMWDDLYYLETREEGKALMAQCSKKSGLWHRRLGHLPMDHLSIVSVISSTLGYKVFDLASKNIYVSRDVQFFEETFPFSTDMAATPIDPISSFVDNVMPHETDKTPLSPLGSTSNLNDSNPTRAVQAQPDMAPIPVPGPLEDAHLTPTADQLEAQTVPNQVDGPHTDILPNPVRSNITESPHLPNDVAFLAESTIDASNAIGQASTCPQRHRNMSQKLCGFDSYLDQKFHIKDLGKLKYFLGIEVACSRSGIVICQRKYMLDILQESGLFGAKPSSFPMDSKHKLQTDIGPLCMDPGRYRRLVGQLLYLTITRPDISYAVHILSQFMQSPRQPHLDAAYHVLHYLKGSPGQGIFCLSVGPLSLQAYCDADWAGCPTTRRSTTGYIVFLGLSHISWRSKKPSVVSHSPAEVKYRAMATPSS</sequence>